<evidence type="ECO:0000256" key="1">
    <source>
        <dbReference type="SAM" id="Phobius"/>
    </source>
</evidence>
<accession>A0A1H0SK93</accession>
<keyword evidence="1" id="KW-0812">Transmembrane</keyword>
<evidence type="ECO:0000313" key="2">
    <source>
        <dbReference type="EMBL" id="SDP42242.1"/>
    </source>
</evidence>
<keyword evidence="1" id="KW-0472">Membrane</keyword>
<dbReference type="RefSeq" id="WP_089653988.1">
    <property type="nucleotide sequence ID" value="NZ_FNIZ01000018.1"/>
</dbReference>
<organism evidence="2 3">
    <name type="scientific">Halobacillus aidingensis</name>
    <dbReference type="NCBI Taxonomy" id="240303"/>
    <lineage>
        <taxon>Bacteria</taxon>
        <taxon>Bacillati</taxon>
        <taxon>Bacillota</taxon>
        <taxon>Bacilli</taxon>
        <taxon>Bacillales</taxon>
        <taxon>Bacillaceae</taxon>
        <taxon>Halobacillus</taxon>
    </lineage>
</organism>
<dbReference type="AlphaFoldDB" id="A0A1H0SK93"/>
<dbReference type="EMBL" id="FNIZ01000018">
    <property type="protein sequence ID" value="SDP42242.1"/>
    <property type="molecule type" value="Genomic_DNA"/>
</dbReference>
<name>A0A1H0SK93_HALAD</name>
<proteinExistence type="predicted"/>
<sequence>MKNHDDREVLYYLFSVITLASFFGVIFLAGWLAGADWSTYSIEFSWSMLNTDTLKDIFKN</sequence>
<keyword evidence="3" id="KW-1185">Reference proteome</keyword>
<gene>
    <name evidence="2" type="ORF">SAMN05421677_11873</name>
</gene>
<evidence type="ECO:0000313" key="3">
    <source>
        <dbReference type="Proteomes" id="UP000198860"/>
    </source>
</evidence>
<dbReference type="OrthoDB" id="2971697at2"/>
<keyword evidence="1" id="KW-1133">Transmembrane helix</keyword>
<dbReference type="Proteomes" id="UP000198860">
    <property type="component" value="Unassembled WGS sequence"/>
</dbReference>
<feature type="transmembrane region" description="Helical" evidence="1">
    <location>
        <begin position="9"/>
        <end position="33"/>
    </location>
</feature>
<reference evidence="3" key="1">
    <citation type="submission" date="2016-10" db="EMBL/GenBank/DDBJ databases">
        <authorList>
            <person name="Varghese N."/>
            <person name="Submissions S."/>
        </authorList>
    </citation>
    <scope>NUCLEOTIDE SEQUENCE [LARGE SCALE GENOMIC DNA]</scope>
    <source>
        <strain evidence="3">CGMCC 1.3703</strain>
    </source>
</reference>
<protein>
    <recommendedName>
        <fullName evidence="4">DNA-directed RNA polymerase subunit beta</fullName>
    </recommendedName>
</protein>
<dbReference type="STRING" id="240303.SAMN05421677_11873"/>
<evidence type="ECO:0008006" key="4">
    <source>
        <dbReference type="Google" id="ProtNLM"/>
    </source>
</evidence>